<comment type="caution">
    <text evidence="1">The sequence shown here is derived from an EMBL/GenBank/DDBJ whole genome shotgun (WGS) entry which is preliminary data.</text>
</comment>
<sequence>MKGQDFPLDGKLEINVCEVTKESVPLEVMEHKLPVRRTKLEMFHELEKDLKEKGLL</sequence>
<dbReference type="AlphaFoldDB" id="A0AA40ZTR2"/>
<dbReference type="Proteomes" id="UP000698924">
    <property type="component" value="Unassembled WGS sequence"/>
</dbReference>
<dbReference type="RefSeq" id="WP_159436263.1">
    <property type="nucleotide sequence ID" value="NZ_JAAZTS010000013.1"/>
</dbReference>
<proteinExistence type="predicted"/>
<keyword evidence="2" id="KW-1185">Reference proteome</keyword>
<organism evidence="1 2">
    <name type="scientific">Caecibacteroides pullorum</name>
    <dbReference type="NCBI Taxonomy" id="2725562"/>
    <lineage>
        <taxon>Bacteria</taxon>
        <taxon>Pseudomonadati</taxon>
        <taxon>Bacteroidota</taxon>
        <taxon>Bacteroidia</taxon>
        <taxon>Bacteroidales</taxon>
        <taxon>Bacteroidaceae</taxon>
        <taxon>Caecibacteroides</taxon>
    </lineage>
</organism>
<dbReference type="EMBL" id="JACJMO010000013">
    <property type="protein sequence ID" value="MBM6857878.1"/>
    <property type="molecule type" value="Genomic_DNA"/>
</dbReference>
<evidence type="ECO:0000313" key="2">
    <source>
        <dbReference type="Proteomes" id="UP000698924"/>
    </source>
</evidence>
<reference evidence="1 2" key="1">
    <citation type="journal article" date="2021" name="Sci. Rep.">
        <title>The distribution of antibiotic resistance genes in chicken gut microbiota commensals.</title>
        <authorList>
            <person name="Juricova H."/>
            <person name="Matiasovicova J."/>
            <person name="Kubasova T."/>
            <person name="Cejkova D."/>
            <person name="Rychlik I."/>
        </authorList>
    </citation>
    <scope>NUCLEOTIDE SEQUENCE [LARGE SCALE GENOMIC DNA]</scope>
    <source>
        <strain evidence="1 2">An421</strain>
    </source>
</reference>
<evidence type="ECO:0000313" key="1">
    <source>
        <dbReference type="EMBL" id="MBM6857878.1"/>
    </source>
</evidence>
<accession>A0AA40ZTR2</accession>
<name>A0AA40ZTR2_9BACT</name>
<protein>
    <submittedName>
        <fullName evidence="1">Uncharacterized protein</fullName>
    </submittedName>
</protein>
<gene>
    <name evidence="1" type="ORF">H6D15_09760</name>
</gene>